<proteinExistence type="predicted"/>
<keyword evidence="1" id="KW-0812">Transmembrane</keyword>
<keyword evidence="1" id="KW-1133">Transmembrane helix</keyword>
<gene>
    <name evidence="2" type="ORF">IQK56_14415</name>
</gene>
<comment type="caution">
    <text evidence="2">The sequence shown here is derived from an EMBL/GenBank/DDBJ whole genome shotgun (WGS) entry which is preliminary data.</text>
</comment>
<sequence>MATDVVSTVVSIPIYTNVTFYLSIAAAMVSIATFVVGYTQMKIASAKVKLDLYNKRFNIFLVTVEYYFASYGKTDEDMKEKSRDFVKGCREAKFLFDKDDGVYDTLMRIMGHGSKIQAYEDAASGATPNVCDDARRIMHESSVNARSDFDKDLHTLEDQLTKYITFKTVTGWRG</sequence>
<keyword evidence="3" id="KW-1185">Reference proteome</keyword>
<evidence type="ECO:0000313" key="3">
    <source>
        <dbReference type="Proteomes" id="UP000613075"/>
    </source>
</evidence>
<reference evidence="2 3" key="1">
    <citation type="submission" date="2020-10" db="EMBL/GenBank/DDBJ databases">
        <title>The draft genomes of Cyclamen pathogen Pseudomonas sp.</title>
        <authorList>
            <person name="Fujikawa T."/>
            <person name="Sawada H."/>
        </authorList>
    </citation>
    <scope>NUCLEOTIDE SEQUENCE [LARGE SCALE GENOMIC DNA]</scope>
    <source>
        <strain evidence="2 3">MAFF 301449</strain>
    </source>
</reference>
<evidence type="ECO:0008006" key="4">
    <source>
        <dbReference type="Google" id="ProtNLM"/>
    </source>
</evidence>
<protein>
    <recommendedName>
        <fullName evidence="4">DUF4760 domain-containing protein</fullName>
    </recommendedName>
</protein>
<dbReference type="EMBL" id="JADDUM010000103">
    <property type="protein sequence ID" value="MBE8592028.1"/>
    <property type="molecule type" value="Genomic_DNA"/>
</dbReference>
<keyword evidence="1" id="KW-0472">Membrane</keyword>
<dbReference type="RefSeq" id="WP_193863034.1">
    <property type="nucleotide sequence ID" value="NZ_JADDUM010000103.1"/>
</dbReference>
<feature type="transmembrane region" description="Helical" evidence="1">
    <location>
        <begin position="20"/>
        <end position="39"/>
    </location>
</feature>
<name>A0ABR9SSZ3_9PSED</name>
<evidence type="ECO:0000313" key="2">
    <source>
        <dbReference type="EMBL" id="MBE8592028.1"/>
    </source>
</evidence>
<dbReference type="Proteomes" id="UP000613075">
    <property type="component" value="Unassembled WGS sequence"/>
</dbReference>
<organism evidence="2 3">
    <name type="scientific">Pseudomonas cyclaminis</name>
    <dbReference type="NCBI Taxonomy" id="2781239"/>
    <lineage>
        <taxon>Bacteria</taxon>
        <taxon>Pseudomonadati</taxon>
        <taxon>Pseudomonadota</taxon>
        <taxon>Gammaproteobacteria</taxon>
        <taxon>Pseudomonadales</taxon>
        <taxon>Pseudomonadaceae</taxon>
        <taxon>Pseudomonas</taxon>
    </lineage>
</organism>
<accession>A0ABR9SSZ3</accession>
<evidence type="ECO:0000256" key="1">
    <source>
        <dbReference type="SAM" id="Phobius"/>
    </source>
</evidence>